<dbReference type="InterPro" id="IPR000719">
    <property type="entry name" value="Prot_kinase_dom"/>
</dbReference>
<dbReference type="InterPro" id="IPR008271">
    <property type="entry name" value="Ser/Thr_kinase_AS"/>
</dbReference>
<keyword evidence="14 19" id="KW-0472">Membrane</keyword>
<keyword evidence="8 20" id="KW-0732">Signal</keyword>
<proteinExistence type="inferred from homology"/>
<dbReference type="FunFam" id="1.10.510.10:FF:000343">
    <property type="entry name" value="Cysteine-rich receptor-like protein kinase 28"/>
    <property type="match status" value="1"/>
</dbReference>
<dbReference type="AlphaFoldDB" id="A0A8J5L6P9"/>
<keyword evidence="25" id="KW-1185">Reference proteome</keyword>
<keyword evidence="7 19" id="KW-0812">Transmembrane</keyword>
<evidence type="ECO:0000256" key="15">
    <source>
        <dbReference type="ARBA" id="ARBA00023157"/>
    </source>
</evidence>
<keyword evidence="9" id="KW-0677">Repeat</keyword>
<evidence type="ECO:0000256" key="14">
    <source>
        <dbReference type="ARBA" id="ARBA00023136"/>
    </source>
</evidence>
<dbReference type="GO" id="GO:0048544">
    <property type="term" value="P:recognition of pollen"/>
    <property type="evidence" value="ECO:0007669"/>
    <property type="project" value="InterPro"/>
</dbReference>
<evidence type="ECO:0000256" key="3">
    <source>
        <dbReference type="ARBA" id="ARBA00022527"/>
    </source>
</evidence>
<keyword evidence="13 19" id="KW-1133">Transmembrane helix</keyword>
<evidence type="ECO:0000256" key="18">
    <source>
        <dbReference type="PIRNR" id="PIRNR000641"/>
    </source>
</evidence>
<evidence type="ECO:0000256" key="12">
    <source>
        <dbReference type="ARBA" id="ARBA00022840"/>
    </source>
</evidence>
<comment type="similarity">
    <text evidence="18">Belongs to the protein kinase superfamily. Ser/Thr protein kinase family.</text>
</comment>
<feature type="transmembrane region" description="Helical" evidence="19">
    <location>
        <begin position="441"/>
        <end position="461"/>
    </location>
</feature>
<evidence type="ECO:0000259" key="22">
    <source>
        <dbReference type="PROSITE" id="PS50927"/>
    </source>
</evidence>
<dbReference type="CDD" id="cd00028">
    <property type="entry name" value="B_lectin"/>
    <property type="match status" value="1"/>
</dbReference>
<dbReference type="GO" id="GO:0005886">
    <property type="term" value="C:plasma membrane"/>
    <property type="evidence" value="ECO:0007669"/>
    <property type="project" value="UniProtKB-SubCell"/>
</dbReference>
<evidence type="ECO:0000259" key="21">
    <source>
        <dbReference type="PROSITE" id="PS50011"/>
    </source>
</evidence>
<dbReference type="SMART" id="SM00473">
    <property type="entry name" value="PAN_AP"/>
    <property type="match status" value="1"/>
</dbReference>
<dbReference type="InterPro" id="IPR000858">
    <property type="entry name" value="S_locus_glycoprot_dom"/>
</dbReference>
<evidence type="ECO:0000256" key="13">
    <source>
        <dbReference type="ARBA" id="ARBA00022989"/>
    </source>
</evidence>
<dbReference type="GO" id="GO:0004674">
    <property type="term" value="F:protein serine/threonine kinase activity"/>
    <property type="evidence" value="ECO:0007669"/>
    <property type="project" value="UniProtKB-KW"/>
</dbReference>
<dbReference type="SMART" id="SM00220">
    <property type="entry name" value="S_TKc"/>
    <property type="match status" value="1"/>
</dbReference>
<dbReference type="InterPro" id="IPR001480">
    <property type="entry name" value="Bulb-type_lectin_dom"/>
</dbReference>
<keyword evidence="15" id="KW-1015">Disulfide bond</keyword>
<dbReference type="EC" id="2.7.11.1" evidence="18"/>
<keyword evidence="3 18" id="KW-0723">Serine/threonine-protein kinase</keyword>
<dbReference type="GO" id="GO:0009737">
    <property type="term" value="P:response to abscisic acid"/>
    <property type="evidence" value="ECO:0007669"/>
    <property type="project" value="UniProtKB-ARBA"/>
</dbReference>
<evidence type="ECO:0000256" key="8">
    <source>
        <dbReference type="ARBA" id="ARBA00022729"/>
    </source>
</evidence>
<evidence type="ECO:0000256" key="19">
    <source>
        <dbReference type="SAM" id="Phobius"/>
    </source>
</evidence>
<dbReference type="Pfam" id="PF07714">
    <property type="entry name" value="PK_Tyr_Ser-Thr"/>
    <property type="match status" value="1"/>
</dbReference>
<keyword evidence="17" id="KW-0325">Glycoprotein</keyword>
<evidence type="ECO:0000256" key="6">
    <source>
        <dbReference type="ARBA" id="ARBA00022679"/>
    </source>
</evidence>
<dbReference type="CDD" id="cd14066">
    <property type="entry name" value="STKc_IRAK"/>
    <property type="match status" value="1"/>
</dbReference>
<sequence length="836" mass="94072">MGKMQLFLFRFPEIVALITLFFLAQPSSSGDTMIQNTSLINGQTLTSTGDLFQLGFFSLDNSSSAKGYLGIWYCNFTLQEGIVVWIANRNKSVNTSMASFNLTSDGNLILFEDDQTVWSTGTRSTGLNSAQLQLLESGNLVLKDSNSILWETFDHPSDSDTYLPGMKLGFDFQTNTSWRRVSWKNSTDPSPGDYIQMIRALPIPDLVTLKGSAKYYRSGPRNGYDGFVGHPFMTSSQGANYFVVTFVSNENETYFMANYTASPTPVLIRTMLRANGTLQRWFLDRSGKREWQLLLSTPADECDEYNRCGRNRVCTKKYVAVECQCLDGFINITENGSEVGCERNKPLNCSSNEFSKVQNVKVPDTENATPRGNMSLDDCKNLCLNDCSCMAYAVISGSYGCITWPGDLLDLRTLVDEGDDLYVRIAGELDHPRKNSTGRRILFIVISIAAALLFLCAIFIYRRRTKATRPRRKRLAKTFDHTDQHEIRGTESLLFDLEAIRIATDNFSDRNKLGEGGFGPVYKGTLENGEHVAVKRLSRSSGQGLDELKNEVFLVAKLRHRNLVRLLGCCLESEEKLLVYNYLANTSLDKFLFDNSKRKHLDWARRFKIIEGISRGLLYLHEDSPLKIIHRDLKASNILLDANMDPKISDFGLAKLFDADQTQGNTKRIAGTFGYMAPEYGIHGLFSVKSDVYSYGVLVLEILIGRKNSGYQGSEYPIELVTHVVWRHWTQGSVFQVIDQDLIEQCQTQQILRCIHIGLLCVQDDPIQRPTMANVVLMLNNHFVGLPTPLAPAFLSNCNTTIESNGVPRRENSSRRKGILMKISENNVSISTLEPR</sequence>
<accession>A0A8J5L6P9</accession>
<feature type="domain" description="Bulb-type lectin" evidence="22">
    <location>
        <begin position="30"/>
        <end position="155"/>
    </location>
</feature>
<keyword evidence="4" id="KW-0245">EGF-like domain</keyword>
<evidence type="ECO:0000256" key="5">
    <source>
        <dbReference type="ARBA" id="ARBA00022553"/>
    </source>
</evidence>
<dbReference type="Pfam" id="PF08276">
    <property type="entry name" value="PAN_2"/>
    <property type="match status" value="1"/>
</dbReference>
<name>A0A8J5L6P9_ZINOF</name>
<dbReference type="PROSITE" id="PS00108">
    <property type="entry name" value="PROTEIN_KINASE_ST"/>
    <property type="match status" value="1"/>
</dbReference>
<dbReference type="PANTHER" id="PTHR27002">
    <property type="entry name" value="RECEPTOR-LIKE SERINE/THREONINE-PROTEIN KINASE SD1-8"/>
    <property type="match status" value="1"/>
</dbReference>
<evidence type="ECO:0000256" key="20">
    <source>
        <dbReference type="SAM" id="SignalP"/>
    </source>
</evidence>
<dbReference type="PROSITE" id="PS50927">
    <property type="entry name" value="BULB_LECTIN"/>
    <property type="match status" value="1"/>
</dbReference>
<feature type="domain" description="Protein kinase" evidence="21">
    <location>
        <begin position="507"/>
        <end position="784"/>
    </location>
</feature>
<evidence type="ECO:0000256" key="1">
    <source>
        <dbReference type="ARBA" id="ARBA00004251"/>
    </source>
</evidence>
<evidence type="ECO:0000256" key="11">
    <source>
        <dbReference type="ARBA" id="ARBA00022777"/>
    </source>
</evidence>
<dbReference type="InterPro" id="IPR003609">
    <property type="entry name" value="Pan_app"/>
</dbReference>
<dbReference type="PROSITE" id="PS50948">
    <property type="entry name" value="PAN"/>
    <property type="match status" value="1"/>
</dbReference>
<evidence type="ECO:0000256" key="10">
    <source>
        <dbReference type="ARBA" id="ARBA00022741"/>
    </source>
</evidence>
<evidence type="ECO:0000313" key="24">
    <source>
        <dbReference type="EMBL" id="KAG6514800.1"/>
    </source>
</evidence>
<dbReference type="FunFam" id="3.30.200.20:FF:000142">
    <property type="entry name" value="Cysteine-rich receptor-like protein kinase 10"/>
    <property type="match status" value="1"/>
</dbReference>
<dbReference type="EMBL" id="JACMSC010000007">
    <property type="protein sequence ID" value="KAG6514800.1"/>
    <property type="molecule type" value="Genomic_DNA"/>
</dbReference>
<protein>
    <recommendedName>
        <fullName evidence="18">Receptor-like serine/threonine-protein kinase</fullName>
        <ecNumber evidence="18">2.7.11.1</ecNumber>
    </recommendedName>
</protein>
<evidence type="ECO:0000256" key="16">
    <source>
        <dbReference type="ARBA" id="ARBA00023170"/>
    </source>
</evidence>
<dbReference type="Pfam" id="PF01453">
    <property type="entry name" value="B_lectin"/>
    <property type="match status" value="1"/>
</dbReference>
<keyword evidence="10 18" id="KW-0547">Nucleotide-binding</keyword>
<feature type="chain" id="PRO_5035230736" description="Receptor-like serine/threonine-protein kinase" evidence="20">
    <location>
        <begin position="30"/>
        <end position="836"/>
    </location>
</feature>
<dbReference type="PROSITE" id="PS50011">
    <property type="entry name" value="PROTEIN_KINASE_DOM"/>
    <property type="match status" value="1"/>
</dbReference>
<evidence type="ECO:0000256" key="2">
    <source>
        <dbReference type="ARBA" id="ARBA00022475"/>
    </source>
</evidence>
<evidence type="ECO:0000256" key="4">
    <source>
        <dbReference type="ARBA" id="ARBA00022536"/>
    </source>
</evidence>
<evidence type="ECO:0000256" key="17">
    <source>
        <dbReference type="ARBA" id="ARBA00023180"/>
    </source>
</evidence>
<keyword evidence="11 18" id="KW-0418">Kinase</keyword>
<keyword evidence="2" id="KW-1003">Cell membrane</keyword>
<dbReference type="SMART" id="SM00108">
    <property type="entry name" value="B_lectin"/>
    <property type="match status" value="1"/>
</dbReference>
<evidence type="ECO:0000313" key="25">
    <source>
        <dbReference type="Proteomes" id="UP000734854"/>
    </source>
</evidence>
<comment type="catalytic activity">
    <reaction evidence="18">
        <text>L-threonyl-[protein] + ATP = O-phospho-L-threonyl-[protein] + ADP + H(+)</text>
        <dbReference type="Rhea" id="RHEA:46608"/>
        <dbReference type="Rhea" id="RHEA-COMP:11060"/>
        <dbReference type="Rhea" id="RHEA-COMP:11605"/>
        <dbReference type="ChEBI" id="CHEBI:15378"/>
        <dbReference type="ChEBI" id="CHEBI:30013"/>
        <dbReference type="ChEBI" id="CHEBI:30616"/>
        <dbReference type="ChEBI" id="CHEBI:61977"/>
        <dbReference type="ChEBI" id="CHEBI:456216"/>
        <dbReference type="EC" id="2.7.11.1"/>
    </reaction>
</comment>
<evidence type="ECO:0000256" key="7">
    <source>
        <dbReference type="ARBA" id="ARBA00022692"/>
    </source>
</evidence>
<reference evidence="24 25" key="1">
    <citation type="submission" date="2020-08" db="EMBL/GenBank/DDBJ databases">
        <title>Plant Genome Project.</title>
        <authorList>
            <person name="Zhang R.-G."/>
        </authorList>
    </citation>
    <scope>NUCLEOTIDE SEQUENCE [LARGE SCALE GENOMIC DNA]</scope>
    <source>
        <tissue evidence="24">Rhizome</tissue>
    </source>
</reference>
<keyword evidence="5" id="KW-0597">Phosphoprotein</keyword>
<organism evidence="24 25">
    <name type="scientific">Zingiber officinale</name>
    <name type="common">Ginger</name>
    <name type="synonym">Amomum zingiber</name>
    <dbReference type="NCBI Taxonomy" id="94328"/>
    <lineage>
        <taxon>Eukaryota</taxon>
        <taxon>Viridiplantae</taxon>
        <taxon>Streptophyta</taxon>
        <taxon>Embryophyta</taxon>
        <taxon>Tracheophyta</taxon>
        <taxon>Spermatophyta</taxon>
        <taxon>Magnoliopsida</taxon>
        <taxon>Liliopsida</taxon>
        <taxon>Zingiberales</taxon>
        <taxon>Zingiberaceae</taxon>
        <taxon>Zingiber</taxon>
    </lineage>
</organism>
<comment type="catalytic activity">
    <reaction evidence="18">
        <text>L-seryl-[protein] + ATP = O-phospho-L-seryl-[protein] + ADP + H(+)</text>
        <dbReference type="Rhea" id="RHEA:17989"/>
        <dbReference type="Rhea" id="RHEA-COMP:9863"/>
        <dbReference type="Rhea" id="RHEA-COMP:11604"/>
        <dbReference type="ChEBI" id="CHEBI:15378"/>
        <dbReference type="ChEBI" id="CHEBI:29999"/>
        <dbReference type="ChEBI" id="CHEBI:30616"/>
        <dbReference type="ChEBI" id="CHEBI:83421"/>
        <dbReference type="ChEBI" id="CHEBI:456216"/>
        <dbReference type="EC" id="2.7.11.1"/>
    </reaction>
</comment>
<gene>
    <name evidence="24" type="ORF">ZIOFF_025173</name>
</gene>
<dbReference type="CDD" id="cd01098">
    <property type="entry name" value="PAN_AP_plant"/>
    <property type="match status" value="1"/>
</dbReference>
<dbReference type="Proteomes" id="UP000734854">
    <property type="component" value="Unassembled WGS sequence"/>
</dbReference>
<dbReference type="GO" id="GO:0005524">
    <property type="term" value="F:ATP binding"/>
    <property type="evidence" value="ECO:0007669"/>
    <property type="project" value="UniProtKB-KW"/>
</dbReference>
<dbReference type="InterPro" id="IPR024171">
    <property type="entry name" value="SRK-like_kinase"/>
</dbReference>
<feature type="domain" description="Apple" evidence="23">
    <location>
        <begin position="349"/>
        <end position="426"/>
    </location>
</feature>
<dbReference type="InterPro" id="IPR001245">
    <property type="entry name" value="Ser-Thr/Tyr_kinase_cat_dom"/>
</dbReference>
<dbReference type="PIRSF" id="PIRSF000641">
    <property type="entry name" value="SRK"/>
    <property type="match status" value="1"/>
</dbReference>
<evidence type="ECO:0000259" key="23">
    <source>
        <dbReference type="PROSITE" id="PS50948"/>
    </source>
</evidence>
<dbReference type="OrthoDB" id="1910371at2759"/>
<comment type="caution">
    <text evidence="24">The sequence shown here is derived from an EMBL/GenBank/DDBJ whole genome shotgun (WGS) entry which is preliminary data.</text>
</comment>
<keyword evidence="6 18" id="KW-0808">Transferase</keyword>
<keyword evidence="12 18" id="KW-0067">ATP-binding</keyword>
<evidence type="ECO:0000256" key="9">
    <source>
        <dbReference type="ARBA" id="ARBA00022737"/>
    </source>
</evidence>
<comment type="subcellular location">
    <subcellularLocation>
        <location evidence="1">Cell membrane</location>
        <topology evidence="1">Single-pass type I membrane protein</topology>
    </subcellularLocation>
</comment>
<feature type="signal peptide" evidence="20">
    <location>
        <begin position="1"/>
        <end position="29"/>
    </location>
</feature>
<keyword evidence="16" id="KW-0675">Receptor</keyword>
<dbReference type="Pfam" id="PF00954">
    <property type="entry name" value="S_locus_glycop"/>
    <property type="match status" value="1"/>
</dbReference>